<dbReference type="AlphaFoldDB" id="A0A852STR0"/>
<evidence type="ECO:0000256" key="1">
    <source>
        <dbReference type="ARBA" id="ARBA00022801"/>
    </source>
</evidence>
<dbReference type="InterPro" id="IPR012338">
    <property type="entry name" value="Beta-lactam/transpept-like"/>
</dbReference>
<accession>A0A852STR0</accession>
<evidence type="ECO:0000313" key="3">
    <source>
        <dbReference type="EMBL" id="NYD72142.1"/>
    </source>
</evidence>
<dbReference type="InterPro" id="IPR050789">
    <property type="entry name" value="Diverse_Enzym_Activities"/>
</dbReference>
<feature type="domain" description="Beta-lactamase-related" evidence="2">
    <location>
        <begin position="12"/>
        <end position="315"/>
    </location>
</feature>
<evidence type="ECO:0000313" key="4">
    <source>
        <dbReference type="Proteomes" id="UP000549913"/>
    </source>
</evidence>
<sequence>MSGYGHALSWARRQVDEGILPTAVLGIADAGGVLELEAFGASGPRQAAVGDHYPLFSITKPIVALTALRAVERGLLTPQTPLQDARPAFGARRSDTVRLRHLLSHTSGIAEPPLHTPLGLEASLLGADADFAAGTVSRYSSIAFAGVQALVEHATGESLRHELDGLADDAGMPGLTFDADCDPHPVFDAAEQGLDYPALQRLAHPGAGLYGTASDLLALGSALLAGGGRVVHPSTVAAMLRPQTTGLPRLEPYPAERGQDWGLGWNLRFAAPGLLEQRTYGHGGWAGTEFWIYPELGVAFVLLTNIAGPSRLGLDVDRLHNAVVAGTPAAG</sequence>
<protein>
    <submittedName>
        <fullName evidence="3">CubicO group peptidase (Beta-lactamase class C family)</fullName>
    </submittedName>
</protein>
<keyword evidence="1" id="KW-0378">Hydrolase</keyword>
<dbReference type="Proteomes" id="UP000549913">
    <property type="component" value="Unassembled WGS sequence"/>
</dbReference>
<dbReference type="InterPro" id="IPR001466">
    <property type="entry name" value="Beta-lactam-related"/>
</dbReference>
<organism evidence="3 4">
    <name type="scientific">Herbiconiux flava</name>
    <dbReference type="NCBI Taxonomy" id="881268"/>
    <lineage>
        <taxon>Bacteria</taxon>
        <taxon>Bacillati</taxon>
        <taxon>Actinomycetota</taxon>
        <taxon>Actinomycetes</taxon>
        <taxon>Micrococcales</taxon>
        <taxon>Microbacteriaceae</taxon>
        <taxon>Herbiconiux</taxon>
    </lineage>
</organism>
<dbReference type="Pfam" id="PF00144">
    <property type="entry name" value="Beta-lactamase"/>
    <property type="match status" value="1"/>
</dbReference>
<dbReference type="RefSeq" id="WP_179548955.1">
    <property type="nucleotide sequence ID" value="NZ_BSEW01000002.1"/>
</dbReference>
<dbReference type="SUPFAM" id="SSF56601">
    <property type="entry name" value="beta-lactamase/transpeptidase-like"/>
    <property type="match status" value="1"/>
</dbReference>
<keyword evidence="4" id="KW-1185">Reference proteome</keyword>
<comment type="caution">
    <text evidence="3">The sequence shown here is derived from an EMBL/GenBank/DDBJ whole genome shotgun (WGS) entry which is preliminary data.</text>
</comment>
<dbReference type="EMBL" id="JACCBM010000001">
    <property type="protein sequence ID" value="NYD72142.1"/>
    <property type="molecule type" value="Genomic_DNA"/>
</dbReference>
<evidence type="ECO:0000259" key="2">
    <source>
        <dbReference type="Pfam" id="PF00144"/>
    </source>
</evidence>
<dbReference type="PANTHER" id="PTHR43283">
    <property type="entry name" value="BETA-LACTAMASE-RELATED"/>
    <property type="match status" value="1"/>
</dbReference>
<dbReference type="Gene3D" id="3.40.710.10">
    <property type="entry name" value="DD-peptidase/beta-lactamase superfamily"/>
    <property type="match status" value="1"/>
</dbReference>
<proteinExistence type="predicted"/>
<dbReference type="GO" id="GO:0016787">
    <property type="term" value="F:hydrolase activity"/>
    <property type="evidence" value="ECO:0007669"/>
    <property type="project" value="UniProtKB-KW"/>
</dbReference>
<reference evidence="3 4" key="1">
    <citation type="submission" date="2020-07" db="EMBL/GenBank/DDBJ databases">
        <title>Sequencing the genomes of 1000 actinobacteria strains.</title>
        <authorList>
            <person name="Klenk H.-P."/>
        </authorList>
    </citation>
    <scope>NUCLEOTIDE SEQUENCE [LARGE SCALE GENOMIC DNA]</scope>
    <source>
        <strain evidence="3 4">DSM 26474</strain>
    </source>
</reference>
<name>A0A852STR0_9MICO</name>
<dbReference type="PANTHER" id="PTHR43283:SF11">
    <property type="entry name" value="BETA-LACTAMASE-RELATED DOMAIN-CONTAINING PROTEIN"/>
    <property type="match status" value="1"/>
</dbReference>
<gene>
    <name evidence="3" type="ORF">BJ984_003300</name>
</gene>